<evidence type="ECO:0000259" key="5">
    <source>
        <dbReference type="Pfam" id="PF01258"/>
    </source>
</evidence>
<feature type="domain" description="Zinc finger DksA/TraR C4-type" evidence="5">
    <location>
        <begin position="76"/>
        <end position="109"/>
    </location>
</feature>
<accession>A0A9X1WDA5</accession>
<dbReference type="PANTHER" id="PTHR33823">
    <property type="entry name" value="RNA POLYMERASE-BINDING TRANSCRIPTION FACTOR DKSA-RELATED"/>
    <property type="match status" value="1"/>
</dbReference>
<evidence type="ECO:0000256" key="2">
    <source>
        <dbReference type="ARBA" id="ARBA00022771"/>
    </source>
</evidence>
<dbReference type="Pfam" id="PF01258">
    <property type="entry name" value="zf-dskA_traR"/>
    <property type="match status" value="1"/>
</dbReference>
<sequence length="116" mass="13043">MDLNHIEARIQEELTHTLASIDNTCRQLSQSAVQSSDCCDTADQLQHHYQLNTIIGRLNARAKALSIAKAKLSLDDYGYCQACGDDIEPARLAFDVTCTHCISCQTKKEMNQHLYR</sequence>
<dbReference type="GO" id="GO:0008270">
    <property type="term" value="F:zinc ion binding"/>
    <property type="evidence" value="ECO:0007669"/>
    <property type="project" value="UniProtKB-KW"/>
</dbReference>
<evidence type="ECO:0000256" key="3">
    <source>
        <dbReference type="ARBA" id="ARBA00022833"/>
    </source>
</evidence>
<name>A0A9X1WDA5_9VIBR</name>
<dbReference type="PROSITE" id="PS51128">
    <property type="entry name" value="ZF_DKSA_2"/>
    <property type="match status" value="1"/>
</dbReference>
<dbReference type="AlphaFoldDB" id="A0A9X1WDA5"/>
<keyword evidence="3" id="KW-0862">Zinc</keyword>
<comment type="caution">
    <text evidence="6">The sequence shown here is derived from an EMBL/GenBank/DDBJ whole genome shotgun (WGS) entry which is preliminary data.</text>
</comment>
<dbReference type="EMBL" id="JAJNNZ010000014">
    <property type="protein sequence ID" value="MCJ2378199.1"/>
    <property type="molecule type" value="Genomic_DNA"/>
</dbReference>
<organism evidence="6 7">
    <name type="scientific">Vibrio gelatinilyticus</name>
    <dbReference type="NCBI Taxonomy" id="2893468"/>
    <lineage>
        <taxon>Bacteria</taxon>
        <taxon>Pseudomonadati</taxon>
        <taxon>Pseudomonadota</taxon>
        <taxon>Gammaproteobacteria</taxon>
        <taxon>Vibrionales</taxon>
        <taxon>Vibrionaceae</taxon>
        <taxon>Vibrio</taxon>
    </lineage>
</organism>
<keyword evidence="2" id="KW-0863">Zinc-finger</keyword>
<dbReference type="Gene3D" id="1.20.120.910">
    <property type="entry name" value="DksA, coiled-coil domain"/>
    <property type="match status" value="1"/>
</dbReference>
<gene>
    <name evidence="6" type="ORF">LNL84_15380</name>
</gene>
<keyword evidence="1" id="KW-0479">Metal-binding</keyword>
<keyword evidence="7" id="KW-1185">Reference proteome</keyword>
<dbReference type="Proteomes" id="UP001139488">
    <property type="component" value="Unassembled WGS sequence"/>
</dbReference>
<evidence type="ECO:0000256" key="1">
    <source>
        <dbReference type="ARBA" id="ARBA00022723"/>
    </source>
</evidence>
<dbReference type="InterPro" id="IPR000962">
    <property type="entry name" value="Znf_DskA_TraR"/>
</dbReference>
<evidence type="ECO:0000313" key="6">
    <source>
        <dbReference type="EMBL" id="MCJ2378199.1"/>
    </source>
</evidence>
<proteinExistence type="predicted"/>
<dbReference type="SUPFAM" id="SSF57716">
    <property type="entry name" value="Glucocorticoid receptor-like (DNA-binding domain)"/>
    <property type="match status" value="1"/>
</dbReference>
<reference evidence="6" key="1">
    <citation type="submission" date="2021-11" db="EMBL/GenBank/DDBJ databases">
        <title>Vibrio ZSDE26 sp. nov. and Vibrio ZSDZ34 sp. nov., isolated from coastal seawater in Qingdao.</title>
        <authorList>
            <person name="Zhang P."/>
        </authorList>
    </citation>
    <scope>NUCLEOTIDE SEQUENCE</scope>
    <source>
        <strain evidence="6">ZSDZ34</strain>
    </source>
</reference>
<dbReference type="PANTHER" id="PTHR33823:SF4">
    <property type="entry name" value="GENERAL STRESS PROTEIN 16O"/>
    <property type="match status" value="1"/>
</dbReference>
<evidence type="ECO:0000313" key="7">
    <source>
        <dbReference type="Proteomes" id="UP001139488"/>
    </source>
</evidence>
<feature type="zinc finger region" description="dksA C4-type" evidence="4">
    <location>
        <begin position="80"/>
        <end position="104"/>
    </location>
</feature>
<dbReference type="RefSeq" id="WP_244358438.1">
    <property type="nucleotide sequence ID" value="NZ_JAJNNZ010000014.1"/>
</dbReference>
<protein>
    <submittedName>
        <fullName evidence="6">TraR/DksA C4-type zinc finger protein</fullName>
    </submittedName>
</protein>
<evidence type="ECO:0000256" key="4">
    <source>
        <dbReference type="PROSITE-ProRule" id="PRU00510"/>
    </source>
</evidence>